<comment type="caution">
    <text evidence="6">The sequence shown here is derived from an EMBL/GenBank/DDBJ whole genome shotgun (WGS) entry which is preliminary data.</text>
</comment>
<feature type="transmembrane region" description="Helical" evidence="5">
    <location>
        <begin position="147"/>
        <end position="165"/>
    </location>
</feature>
<keyword evidence="2 5" id="KW-0812">Transmembrane</keyword>
<comment type="subcellular location">
    <subcellularLocation>
        <location evidence="1">Cell membrane</location>
        <topology evidence="1">Multi-pass membrane protein</topology>
    </subcellularLocation>
</comment>
<dbReference type="InterPro" id="IPR036640">
    <property type="entry name" value="ABC1_TM_sf"/>
</dbReference>
<sequence>MISMLMRVRWLILALMAALAFSASVEPAFAWIAGEAVRALRATDATILSIAYAVGPSYALIGSLRVVAEFSERILSKAVDGRLLLELQRVYMTRAPSDRTTDDISNLLYTAEVAKRGYEVVYKDCWRIPAQVVAVVIWQLSLSPDLVPLLLLAALPAVASVWLVGRRLEHVASQILVWQKTIAHLTQRRDPVKFLSTQEAIFKGTIRIAVLRWLTERGLDGVLWVAVILCGGLMVQVFPSLLPGNTSIADAAALLINLGLLMKPLSDTGKVYAKWRKAAPAVKEMLPRSMGSASVGEAAHRTTLAVDRELS</sequence>
<evidence type="ECO:0000313" key="6">
    <source>
        <dbReference type="EMBL" id="GJE74696.1"/>
    </source>
</evidence>
<protein>
    <recommendedName>
        <fullName evidence="8">ABC transmembrane type-1 domain-containing protein</fullName>
    </recommendedName>
</protein>
<accession>A0ABQ4UQZ2</accession>
<keyword evidence="3 5" id="KW-1133">Transmembrane helix</keyword>
<evidence type="ECO:0000256" key="3">
    <source>
        <dbReference type="ARBA" id="ARBA00022989"/>
    </source>
</evidence>
<evidence type="ECO:0000256" key="5">
    <source>
        <dbReference type="SAM" id="Phobius"/>
    </source>
</evidence>
<feature type="transmembrane region" description="Helical" evidence="5">
    <location>
        <begin position="46"/>
        <end position="67"/>
    </location>
</feature>
<name>A0ABQ4UQZ2_9HYPH</name>
<gene>
    <name evidence="6" type="ORF">BGCPKDLD_1269</name>
</gene>
<dbReference type="RefSeq" id="WP_137831016.1">
    <property type="nucleotide sequence ID" value="NZ_BPRE01000003.1"/>
</dbReference>
<feature type="transmembrane region" description="Helical" evidence="5">
    <location>
        <begin position="221"/>
        <end position="242"/>
    </location>
</feature>
<evidence type="ECO:0000256" key="4">
    <source>
        <dbReference type="ARBA" id="ARBA00023136"/>
    </source>
</evidence>
<reference evidence="6" key="1">
    <citation type="journal article" date="2021" name="Front. Microbiol.">
        <title>Comprehensive Comparative Genomics and Phenotyping of Methylobacterium Species.</title>
        <authorList>
            <person name="Alessa O."/>
            <person name="Ogura Y."/>
            <person name="Fujitani Y."/>
            <person name="Takami H."/>
            <person name="Hayashi T."/>
            <person name="Sahin N."/>
            <person name="Tani A."/>
        </authorList>
    </citation>
    <scope>NUCLEOTIDE SEQUENCE</scope>
    <source>
        <strain evidence="6">DSM 14458</strain>
    </source>
</reference>
<dbReference type="Proteomes" id="UP001055093">
    <property type="component" value="Unassembled WGS sequence"/>
</dbReference>
<evidence type="ECO:0000256" key="2">
    <source>
        <dbReference type="ARBA" id="ARBA00022692"/>
    </source>
</evidence>
<dbReference type="SUPFAM" id="SSF90123">
    <property type="entry name" value="ABC transporter transmembrane region"/>
    <property type="match status" value="1"/>
</dbReference>
<dbReference type="Gene3D" id="1.20.1560.10">
    <property type="entry name" value="ABC transporter type 1, transmembrane domain"/>
    <property type="match status" value="1"/>
</dbReference>
<organism evidence="6 7">
    <name type="scientific">Methylorubrum suomiense</name>
    <dbReference type="NCBI Taxonomy" id="144191"/>
    <lineage>
        <taxon>Bacteria</taxon>
        <taxon>Pseudomonadati</taxon>
        <taxon>Pseudomonadota</taxon>
        <taxon>Alphaproteobacteria</taxon>
        <taxon>Hyphomicrobiales</taxon>
        <taxon>Methylobacteriaceae</taxon>
        <taxon>Methylorubrum</taxon>
    </lineage>
</organism>
<reference evidence="6" key="2">
    <citation type="submission" date="2021-08" db="EMBL/GenBank/DDBJ databases">
        <authorList>
            <person name="Tani A."/>
            <person name="Ola A."/>
            <person name="Ogura Y."/>
            <person name="Katsura K."/>
            <person name="Hayashi T."/>
        </authorList>
    </citation>
    <scope>NUCLEOTIDE SEQUENCE</scope>
    <source>
        <strain evidence="6">DSM 14458</strain>
    </source>
</reference>
<keyword evidence="4 5" id="KW-0472">Membrane</keyword>
<evidence type="ECO:0000313" key="7">
    <source>
        <dbReference type="Proteomes" id="UP001055093"/>
    </source>
</evidence>
<dbReference type="EMBL" id="BPRE01000003">
    <property type="protein sequence ID" value="GJE74696.1"/>
    <property type="molecule type" value="Genomic_DNA"/>
</dbReference>
<proteinExistence type="predicted"/>
<evidence type="ECO:0008006" key="8">
    <source>
        <dbReference type="Google" id="ProtNLM"/>
    </source>
</evidence>
<keyword evidence="7" id="KW-1185">Reference proteome</keyword>
<evidence type="ECO:0000256" key="1">
    <source>
        <dbReference type="ARBA" id="ARBA00004651"/>
    </source>
</evidence>